<evidence type="ECO:0000256" key="5">
    <source>
        <dbReference type="PIRSR" id="PIRSR600821-50"/>
    </source>
</evidence>
<dbReference type="PROSITE" id="PS00395">
    <property type="entry name" value="ALANINE_RACEMASE"/>
    <property type="match status" value="1"/>
</dbReference>
<evidence type="ECO:0000256" key="3">
    <source>
        <dbReference type="ARBA" id="ARBA00023235"/>
    </source>
</evidence>
<dbReference type="Proteomes" id="UP000229383">
    <property type="component" value="Unassembled WGS sequence"/>
</dbReference>
<dbReference type="NCBIfam" id="TIGR00492">
    <property type="entry name" value="alr"/>
    <property type="match status" value="1"/>
</dbReference>
<feature type="active site" description="Proton acceptor; specific for D-alanine" evidence="4">
    <location>
        <position position="46"/>
    </location>
</feature>
<evidence type="ECO:0000259" key="7">
    <source>
        <dbReference type="SMART" id="SM01005"/>
    </source>
</evidence>
<feature type="domain" description="Alanine racemase C-terminal" evidence="7">
    <location>
        <begin position="257"/>
        <end position="385"/>
    </location>
</feature>
<dbReference type="SMART" id="SM01005">
    <property type="entry name" value="Ala_racemase_C"/>
    <property type="match status" value="1"/>
</dbReference>
<keyword evidence="2 4" id="KW-0663">Pyridoxal phosphate</keyword>
<dbReference type="PANTHER" id="PTHR30511">
    <property type="entry name" value="ALANINE RACEMASE"/>
    <property type="match status" value="1"/>
</dbReference>
<dbReference type="AlphaFoldDB" id="A0A2H0TEQ3"/>
<dbReference type="GO" id="GO:0008784">
    <property type="term" value="F:alanine racemase activity"/>
    <property type="evidence" value="ECO:0007669"/>
    <property type="project" value="UniProtKB-UniRule"/>
</dbReference>
<feature type="binding site" evidence="4 6">
    <location>
        <position position="144"/>
    </location>
    <ligand>
        <name>substrate</name>
    </ligand>
</feature>
<dbReference type="CDD" id="cd00430">
    <property type="entry name" value="PLPDE_III_AR"/>
    <property type="match status" value="1"/>
</dbReference>
<dbReference type="InterPro" id="IPR000821">
    <property type="entry name" value="Ala_racemase"/>
</dbReference>
<dbReference type="GO" id="GO:0005829">
    <property type="term" value="C:cytosol"/>
    <property type="evidence" value="ECO:0007669"/>
    <property type="project" value="TreeGrafter"/>
</dbReference>
<dbReference type="PANTHER" id="PTHR30511:SF0">
    <property type="entry name" value="ALANINE RACEMASE, CATABOLIC-RELATED"/>
    <property type="match status" value="1"/>
</dbReference>
<dbReference type="SUPFAM" id="SSF51419">
    <property type="entry name" value="PLP-binding barrel"/>
    <property type="match status" value="1"/>
</dbReference>
<dbReference type="GO" id="GO:0030632">
    <property type="term" value="P:D-alanine biosynthetic process"/>
    <property type="evidence" value="ECO:0007669"/>
    <property type="project" value="UniProtKB-UniRule"/>
</dbReference>
<dbReference type="Pfam" id="PF01168">
    <property type="entry name" value="Ala_racemase_N"/>
    <property type="match status" value="1"/>
</dbReference>
<dbReference type="Gene3D" id="2.40.37.10">
    <property type="entry name" value="Lyase, Ornithine Decarboxylase, Chain A, domain 1"/>
    <property type="match status" value="1"/>
</dbReference>
<organism evidence="8 9">
    <name type="scientific">Candidatus Niyogibacteria bacterium CG10_big_fil_rev_8_21_14_0_10_42_19</name>
    <dbReference type="NCBI Taxonomy" id="1974725"/>
    <lineage>
        <taxon>Bacteria</taxon>
        <taxon>Candidatus Niyogiibacteriota</taxon>
    </lineage>
</organism>
<protein>
    <recommendedName>
        <fullName evidence="4">Alanine racemase</fullName>
        <ecNumber evidence="4">5.1.1.1</ecNumber>
    </recommendedName>
</protein>
<dbReference type="GO" id="GO:0030170">
    <property type="term" value="F:pyridoxal phosphate binding"/>
    <property type="evidence" value="ECO:0007669"/>
    <property type="project" value="UniProtKB-UniRule"/>
</dbReference>
<feature type="active site" description="Proton acceptor; specific for L-alanine" evidence="4">
    <location>
        <position position="278"/>
    </location>
</feature>
<keyword evidence="3 4" id="KW-0413">Isomerase</keyword>
<evidence type="ECO:0000313" key="8">
    <source>
        <dbReference type="EMBL" id="PIR70021.1"/>
    </source>
</evidence>
<comment type="function">
    <text evidence="4">Catalyzes the interconversion of L-alanine and D-alanine. May also act on other amino acids.</text>
</comment>
<evidence type="ECO:0000256" key="4">
    <source>
        <dbReference type="HAMAP-Rule" id="MF_01201"/>
    </source>
</evidence>
<evidence type="ECO:0000313" key="9">
    <source>
        <dbReference type="Proteomes" id="UP000229383"/>
    </source>
</evidence>
<reference evidence="9" key="1">
    <citation type="submission" date="2017-09" db="EMBL/GenBank/DDBJ databases">
        <title>Depth-based differentiation of microbial function through sediment-hosted aquifers and enrichment of novel symbionts in the deep terrestrial subsurface.</title>
        <authorList>
            <person name="Probst A.J."/>
            <person name="Ladd B."/>
            <person name="Jarett J.K."/>
            <person name="Geller-Mcgrath D.E."/>
            <person name="Sieber C.M.K."/>
            <person name="Emerson J.B."/>
            <person name="Anantharaman K."/>
            <person name="Thomas B.C."/>
            <person name="Malmstrom R."/>
            <person name="Stieglmeier M."/>
            <person name="Klingl A."/>
            <person name="Woyke T."/>
            <person name="Ryan C.M."/>
            <person name="Banfield J.F."/>
        </authorList>
    </citation>
    <scope>NUCLEOTIDE SEQUENCE [LARGE SCALE GENOMIC DNA]</scope>
</reference>
<dbReference type="Gene3D" id="3.20.20.10">
    <property type="entry name" value="Alanine racemase"/>
    <property type="match status" value="1"/>
</dbReference>
<dbReference type="UniPathway" id="UPA00042">
    <property type="reaction ID" value="UER00497"/>
</dbReference>
<dbReference type="InterPro" id="IPR020622">
    <property type="entry name" value="Ala_racemase_pyridoxalP-BS"/>
</dbReference>
<accession>A0A2H0TEQ3</accession>
<evidence type="ECO:0000256" key="2">
    <source>
        <dbReference type="ARBA" id="ARBA00022898"/>
    </source>
</evidence>
<dbReference type="HAMAP" id="MF_01201">
    <property type="entry name" value="Ala_racemase"/>
    <property type="match status" value="1"/>
</dbReference>
<comment type="cofactor">
    <cofactor evidence="1 4 5">
        <name>pyridoxal 5'-phosphate</name>
        <dbReference type="ChEBI" id="CHEBI:597326"/>
    </cofactor>
</comment>
<dbReference type="InterPro" id="IPR001608">
    <property type="entry name" value="Ala_racemase_N"/>
</dbReference>
<evidence type="ECO:0000256" key="6">
    <source>
        <dbReference type="PIRSR" id="PIRSR600821-52"/>
    </source>
</evidence>
<feature type="binding site" evidence="4 6">
    <location>
        <position position="326"/>
    </location>
    <ligand>
        <name>substrate</name>
    </ligand>
</feature>
<comment type="catalytic activity">
    <reaction evidence="4">
        <text>L-alanine = D-alanine</text>
        <dbReference type="Rhea" id="RHEA:20249"/>
        <dbReference type="ChEBI" id="CHEBI:57416"/>
        <dbReference type="ChEBI" id="CHEBI:57972"/>
        <dbReference type="EC" id="5.1.1.1"/>
    </reaction>
</comment>
<dbReference type="InterPro" id="IPR029066">
    <property type="entry name" value="PLP-binding_barrel"/>
</dbReference>
<dbReference type="SUPFAM" id="SSF50621">
    <property type="entry name" value="Alanine racemase C-terminal domain-like"/>
    <property type="match status" value="1"/>
</dbReference>
<dbReference type="InterPro" id="IPR009006">
    <property type="entry name" value="Ala_racemase/Decarboxylase_C"/>
</dbReference>
<dbReference type="InterPro" id="IPR011079">
    <property type="entry name" value="Ala_racemase_C"/>
</dbReference>
<dbReference type="EC" id="5.1.1.1" evidence="4"/>
<proteinExistence type="inferred from homology"/>
<evidence type="ECO:0000256" key="1">
    <source>
        <dbReference type="ARBA" id="ARBA00001933"/>
    </source>
</evidence>
<sequence>MRGSEMNKKRTGLRTWVEIDTQAIKRNYNIFKKKAGENCKIMAVVKSNAYGHGLVGFSNAVEKAGADWLGVDSVVEALSLRKSGIKNPILVLGYTLPERFDEAKKNNISITISSSMVLRDFKKSYQIKQKLPNIHLKIDTGMHRQGFMVGEALVALKYIKEKFPKDILEGVYTHFASAKNPSFPGDTNKQIEVFRKVLEHAQLLGYKPMAHASATSGALVFPHSLFDLIRIGIGMYGLWPSKEVGSVFKKNIKLGPVLSWRTIVSEVKSLPKGSKIGYDFTETLYKNSRIAVIPVGYWHGYPRSLSSIGHVLIKGRRARVLGRVSMDMVVVDVTGVKDVKAGDVVTLIGRDGREQITADELADLAGTVNYEIVTRINPLIERIYF</sequence>
<name>A0A2H0TEQ3_9BACT</name>
<comment type="caution">
    <text evidence="8">The sequence shown here is derived from an EMBL/GenBank/DDBJ whole genome shotgun (WGS) entry which is preliminary data.</text>
</comment>
<comment type="pathway">
    <text evidence="4">Amino-acid biosynthesis; D-alanine biosynthesis; D-alanine from L-alanine: step 1/1.</text>
</comment>
<feature type="modified residue" description="N6-(pyridoxal phosphate)lysine" evidence="4 5">
    <location>
        <position position="46"/>
    </location>
</feature>
<dbReference type="PRINTS" id="PR00992">
    <property type="entry name" value="ALARACEMASE"/>
</dbReference>
<dbReference type="Pfam" id="PF00842">
    <property type="entry name" value="Ala_racemase_C"/>
    <property type="match status" value="1"/>
</dbReference>
<dbReference type="FunFam" id="3.20.20.10:FF:000002">
    <property type="entry name" value="Alanine racemase"/>
    <property type="match status" value="1"/>
</dbReference>
<comment type="similarity">
    <text evidence="4">Belongs to the alanine racemase family.</text>
</comment>
<dbReference type="EMBL" id="PFCN01000042">
    <property type="protein sequence ID" value="PIR70021.1"/>
    <property type="molecule type" value="Genomic_DNA"/>
</dbReference>
<gene>
    <name evidence="8" type="primary">alr</name>
    <name evidence="8" type="ORF">COU46_03750</name>
</gene>